<accession>A0A397XWL1</accession>
<proteinExistence type="predicted"/>
<dbReference type="AlphaFoldDB" id="A0A397XWL1"/>
<dbReference type="EMBL" id="CM010636">
    <property type="protein sequence ID" value="RID45752.1"/>
    <property type="molecule type" value="Genomic_DNA"/>
</dbReference>
<reference evidence="2 3" key="1">
    <citation type="submission" date="2018-06" db="EMBL/GenBank/DDBJ databases">
        <title>WGS assembly of Brassica rapa FPsc.</title>
        <authorList>
            <person name="Bowman J."/>
            <person name="Kohchi T."/>
            <person name="Yamato K."/>
            <person name="Jenkins J."/>
            <person name="Shu S."/>
            <person name="Ishizaki K."/>
            <person name="Yamaoka S."/>
            <person name="Nishihama R."/>
            <person name="Nakamura Y."/>
            <person name="Berger F."/>
            <person name="Adam C."/>
            <person name="Aki S."/>
            <person name="Althoff F."/>
            <person name="Araki T."/>
            <person name="Arteaga-Vazquez M."/>
            <person name="Balasubrmanian S."/>
            <person name="Bauer D."/>
            <person name="Boehm C."/>
            <person name="Briginshaw L."/>
            <person name="Caballero-Perez J."/>
            <person name="Catarino B."/>
            <person name="Chen F."/>
            <person name="Chiyoda S."/>
            <person name="Chovatia M."/>
            <person name="Davies K."/>
            <person name="Delmans M."/>
            <person name="Demura T."/>
            <person name="Dierschke T."/>
            <person name="Dolan L."/>
            <person name="Dorantes-Acosta A."/>
            <person name="Eklund D."/>
            <person name="Florent S."/>
            <person name="Flores-Sandoval E."/>
            <person name="Fujiyama A."/>
            <person name="Fukuzawa H."/>
            <person name="Galik B."/>
            <person name="Grimanelli D."/>
            <person name="Grimwood J."/>
            <person name="Grossniklaus U."/>
            <person name="Hamada T."/>
            <person name="Haseloff J."/>
            <person name="Hetherington A."/>
            <person name="Higo A."/>
            <person name="Hirakawa Y."/>
            <person name="Hundley H."/>
            <person name="Ikeda Y."/>
            <person name="Inoue K."/>
            <person name="Inoue S."/>
            <person name="Ishida S."/>
            <person name="Jia Q."/>
            <person name="Kakita M."/>
            <person name="Kanazawa T."/>
            <person name="Kawai Y."/>
            <person name="Kawashima T."/>
            <person name="Kennedy M."/>
            <person name="Kinose K."/>
            <person name="Kinoshita T."/>
            <person name="Kohara Y."/>
            <person name="Koide E."/>
            <person name="Komatsu K."/>
            <person name="Kopischke S."/>
            <person name="Kubo M."/>
            <person name="Kyozuka J."/>
            <person name="Lagercrantz U."/>
            <person name="Lin S."/>
            <person name="Lindquist E."/>
            <person name="Lipzen A."/>
            <person name="Lu C."/>
            <person name="Luna E."/>
            <person name="Martienssen R."/>
            <person name="Minamino N."/>
            <person name="Mizutani M."/>
            <person name="Mizutani M."/>
            <person name="Mochizuki N."/>
            <person name="Monte I."/>
            <person name="Mosher R."/>
            <person name="Nagasaki H."/>
            <person name="Nakagami H."/>
            <person name="Naramoto S."/>
            <person name="Nishitani K."/>
            <person name="Ohtani M."/>
            <person name="Okamoto T."/>
            <person name="Okumura M."/>
            <person name="Phillips J."/>
            <person name="Pollak B."/>
            <person name="Reinders A."/>
            <person name="Roevekamp M."/>
            <person name="Sano R."/>
            <person name="Sawa S."/>
            <person name="Schmid M."/>
            <person name="Shirakawa M."/>
            <person name="Solano R."/>
            <person name="Spunde A."/>
            <person name="Suetsugu N."/>
            <person name="Sugano S."/>
            <person name="Sugiyama A."/>
            <person name="Sun R."/>
            <person name="Suzuki Y."/>
            <person name="Takenaka M."/>
            <person name="Takezawa D."/>
            <person name="Tomogane H."/>
            <person name="Tsuzuki M."/>
            <person name="Ueda T."/>
            <person name="Umeda M."/>
            <person name="Ward J."/>
            <person name="Watanabe Y."/>
            <person name="Yazaki K."/>
            <person name="Yokoyama R."/>
            <person name="Yoshitake Y."/>
            <person name="Yotsui I."/>
            <person name="Zachgo S."/>
            <person name="Schmutz J."/>
        </authorList>
    </citation>
    <scope>NUCLEOTIDE SEQUENCE [LARGE SCALE GENOMIC DNA]</scope>
    <source>
        <strain evidence="3">cv. B-3</strain>
    </source>
</reference>
<organism evidence="2 3">
    <name type="scientific">Brassica campestris</name>
    <name type="common">Field mustard</name>
    <dbReference type="NCBI Taxonomy" id="3711"/>
    <lineage>
        <taxon>Eukaryota</taxon>
        <taxon>Viridiplantae</taxon>
        <taxon>Streptophyta</taxon>
        <taxon>Embryophyta</taxon>
        <taxon>Tracheophyta</taxon>
        <taxon>Spermatophyta</taxon>
        <taxon>Magnoliopsida</taxon>
        <taxon>eudicotyledons</taxon>
        <taxon>Gunneridae</taxon>
        <taxon>Pentapetalae</taxon>
        <taxon>rosids</taxon>
        <taxon>malvids</taxon>
        <taxon>Brassicales</taxon>
        <taxon>Brassicaceae</taxon>
        <taxon>Brassiceae</taxon>
        <taxon>Brassica</taxon>
    </lineage>
</organism>
<name>A0A397XWL1_BRACM</name>
<sequence>MVVVVHRGFGRRDEDRGATERASGVRIEPKI</sequence>
<evidence type="ECO:0000313" key="3">
    <source>
        <dbReference type="Proteomes" id="UP000264353"/>
    </source>
</evidence>
<feature type="region of interest" description="Disordered" evidence="1">
    <location>
        <begin position="12"/>
        <end position="31"/>
    </location>
</feature>
<evidence type="ECO:0000256" key="1">
    <source>
        <dbReference type="SAM" id="MobiDB-lite"/>
    </source>
</evidence>
<gene>
    <name evidence="2" type="ORF">BRARA_I02454</name>
</gene>
<dbReference type="Proteomes" id="UP000264353">
    <property type="component" value="Chromosome A9"/>
</dbReference>
<protein>
    <submittedName>
        <fullName evidence="2">Uncharacterized protein</fullName>
    </submittedName>
</protein>
<evidence type="ECO:0000313" key="2">
    <source>
        <dbReference type="EMBL" id="RID45752.1"/>
    </source>
</evidence>